<dbReference type="InterPro" id="IPR011050">
    <property type="entry name" value="Pectin_lyase_fold/virulence"/>
</dbReference>
<dbReference type="SUPFAM" id="SSF51126">
    <property type="entry name" value="Pectin lyase-like"/>
    <property type="match status" value="1"/>
</dbReference>
<dbReference type="Pfam" id="PF12951">
    <property type="entry name" value="PATR"/>
    <property type="match status" value="7"/>
</dbReference>
<evidence type="ECO:0000313" key="4">
    <source>
        <dbReference type="Proteomes" id="UP000295662"/>
    </source>
</evidence>
<reference evidence="3 4" key="1">
    <citation type="submission" date="2019-03" db="EMBL/GenBank/DDBJ databases">
        <title>Genomic Encyclopedia of Archaeal and Bacterial Type Strains, Phase II (KMG-II): from individual species to whole genera.</title>
        <authorList>
            <person name="Goeker M."/>
        </authorList>
    </citation>
    <scope>NUCLEOTIDE SEQUENCE [LARGE SCALE GENOMIC DNA]</scope>
    <source>
        <strain evidence="3 4">ATCC 25309</strain>
    </source>
</reference>
<name>A0A4R7SQR9_9BACT</name>
<sequence>MPKGTPRQGANSPKKGSSQEWRISKTPLVLTAFTRTPFMNTQTPLTTPALKRISDSRSKRHRHRLSVFACLPILALMLGEVKGQAPVTGDWNVNANGNWTDTTRWVDGVVPNGVGYIADIVHNISSTRTITLDIAITLGTLRLGDTNADDAFILTGETLTFDNGGAGAILDHGIGSVTGGPAQNPNASDRLNMMVDLNDDLTIYADANISFYNTWDAQGHDITINGNARVYFDGNGTADFGNVVNAGTITVNSGELRIEGQVGAKENYVGADLISLGTGTPMTGNNSFTRLYLVNTEATQDFDLNMNGYAWFINDMGENDQTFTGNINLTGNFNTNLMDVNDPSTTASVLYEQHIFTGVISGTGGFTKINTGAMVLTNNNTFEGVMQIERGRSENLGSVHLSGADGAVSGTSGIILSRDGSLYLDNSSAVNNNRINDTASITMRDYGQLRIIGNDSAAVSETMGALVIGSGTNRISFDLADSTPQSVSLTFDSFQRNAGAIAQFQVVDSAPGALGTTAQVHIADGGASAVQYGGGGGNGSTNQTILVGAVGGNAAIPDHFMTFDENNPTLLRPLDFDTEYLLSQNLVDNGIAHTLNRDTIQGTDHNLMINYNTEDPNNPDPQVDWYGVRPIRVTESIAINSLRFGTRTPTVGLNTNELGSTVVLDRNAVIYLGDKAAGDGLPEVTGSGSGMILFGRDSAGNAAGSNQFIVGGALDFGSREAIFINESGNSAYIRSEIRGSGGLTKTGAQSVFLDNANTYTGTTTVAEQYLVVRHSQGLGGSNRVDVVGNGALYLELGSEMSADTDLYIMNRSESDVALRSNSSHNSWNGDIIMDNTSAIGQQLYSARIQIGTHDSLSLNGNIYGANLSNPLTADLNLNDAALISTESSGAGIININGVFQDNINGAASDLSGTGENQVLRFQVTGNNQLIVNVGQQWNAAGRILHEQGYLRYTGEGNFWTDEAAAAIVPTNAMSGMRLGGSSSGDLADINVVLTKEGQKLNIDRIDFGGSGSSDNYNNFGNIVLAGTNTSGTVTFGNGTGIMYYGSTDASRSYTRDLAVFSALGGTVNMDFRLDDNDSEVHTVFTKIGGGIVNLRGDNTATNGDVENVNLAGGLLRLTNYGSSTGTRFDNGAMVVFAGGSLEMDGVGSTTNITENFTGTAVGGAATFPVSSAATVIAAGSSNVVVTSDTGRTTTLNLGSSTINLNRESGGTLNFVENSNGGTSVITLNGVGAPAADSAIAWATYGDSFNSATQTANALDFAMVDSSGAVSAFTGSSREDTDDASAWTAGADVSEGAGGFSGTTSAGAEVNTLHFDHDGSSTLTLDAGGLTVDSGGIMISSAVASDSSTKSIMGGDLRAGSGQDLIIHQYGAGALTIDSNIIENGGTALVKTGRGELILTGTNTYTGGTFLNGGIITVSSDDQLGAVPGATEAGNLRFNGGTLNTTANMTLDSDRGIMIGGNGGGLSVAEGTTLSYGGIITSEANLIEEYVTAQATGSFVKSGAGTLVLTGTDNHTFTGILDIREGTILWENTAAGSTTADIFGSHNEFMDGTILRSGATLEFAGGTASTSSNSTTTIYEWFTLEAGSTINASLVSNSTTPRDRTYTFNGVIHLDAMGNAGTAAGTVLFNTARRGINFNNDGGYLTGDGGIQKIGDGALYFRENSPEWTGQLIINEGTVQAYSAGNVFGTGTLPILLGHDGNAVGETNGGNNEAGIYMRNESGFNNLPTITHDIIVRNENGLGSQEKRIGGYYLAHEDVAQYNGNLTLNDDVRFFYQDDVRNSLDTSNNSSHFRNDTRSYGAPENSETIFINFNGGINGDGNIITYVGQGGTGNATNGSITGANDDLVIHTIFGLNGDNRDWTGKLIISNNGGTTAADDVDRFAYIRLGHEFALNDNQVEFANRGYLQMGGIDKTFSQNFLFIGGTGLANTAKIQNADESDVTITFFSGAGTVNEVYQDIGVGMEDGVVYGGRYEDRGLLNVVKSGAGHTVFGASTGGGEIADSFSSYSGTTTVQEGILYAGSNNAFSPNSRFIVEAGAELSLYWDQASTGFDNTLGSLSGSSGALVDIDNSILRLGGDGTIGADYSGTISGYGSFYKIGTGSQRLSGDNTFFASNVAILEGTLIGGSNSAFGDDYNVINLGGVPLAAPSPIDARVELLLDGSATAVNNIVSMNPFDGNTQGITLIGTRATAGTYGFSNLSSVDAGNNIFAIAEGDSTFQFGGNVVIYDYGMGASLIKLGSGTVEMHGTSNYYGTGFNTSGQAIDGGTVLRQGTLSVFNSTALSTTVVELGDTRRVLSQGVYLATSGSLVTRGGEFDAESNGAGAAGAGAFLDVTSQVDGVTLTEADVGKRILVKDELGDPERNGIYEILSVDEADGSMILVRADDFDEAGEMLYGSSVEVAAGEQAGLSYFMASADVEAVNADDQSSPVYWEKEDASSDLALVAGVADLTILNDVDVNDTNSGGISALGGIFTSGNSTFTGNITLQHQDGVDNIHEITLTSASNTESGTGERGTIFTGVLSEAQLGDTLHVRVDGGGTVTLTNDSHSYTGKTTVGEDSTLLLHGAASISNSNWLEVEAGGVFETTQLTSSSAYTWENTVSGTGSIRPGAGNAFIVDGDGVIRPGLSSSPYNIATAGDQIGRLTVEGNLVLAGDSSGTDRLLLQMGATGGADFNDAINFSNNQGAGFGSWLQTQATLYDSFTGGNHDSLTITGNLSLDEGGYIVFNNSNGDYVPQYGDVFNLLDWDSLTENDFDTGGTQRGGGLLGDLYLPDLNTGFYDTSLFLSHGIIVVVPEPGRAGLLLGAGLIFMLRRRRPATR</sequence>
<dbReference type="NCBIfam" id="TIGR02601">
    <property type="entry name" value="autotrns_rpt"/>
    <property type="match status" value="3"/>
</dbReference>
<accession>A0A4R7SQR9</accession>
<organism evidence="3 4">
    <name type="scientific">Prosthecobacter fusiformis</name>
    <dbReference type="NCBI Taxonomy" id="48464"/>
    <lineage>
        <taxon>Bacteria</taxon>
        <taxon>Pseudomonadati</taxon>
        <taxon>Verrucomicrobiota</taxon>
        <taxon>Verrucomicrobiia</taxon>
        <taxon>Verrucomicrobiales</taxon>
        <taxon>Verrucomicrobiaceae</taxon>
        <taxon>Prosthecobacter</taxon>
    </lineage>
</organism>
<protein>
    <submittedName>
        <fullName evidence="3">Putative secreted protein with PEP-CTERM sorting signal</fullName>
    </submittedName>
</protein>
<dbReference type="OrthoDB" id="173890at2"/>
<feature type="region of interest" description="Disordered" evidence="2">
    <location>
        <begin position="1"/>
        <end position="21"/>
    </location>
</feature>
<evidence type="ECO:0000256" key="1">
    <source>
        <dbReference type="ARBA" id="ARBA00022729"/>
    </source>
</evidence>
<comment type="caution">
    <text evidence="3">The sequence shown here is derived from an EMBL/GenBank/DDBJ whole genome shotgun (WGS) entry which is preliminary data.</text>
</comment>
<keyword evidence="1" id="KW-0732">Signal</keyword>
<dbReference type="InterPro" id="IPR013425">
    <property type="entry name" value="Autotrns_rpt"/>
</dbReference>
<feature type="compositionally biased region" description="Polar residues" evidence="2">
    <location>
        <begin position="8"/>
        <end position="21"/>
    </location>
</feature>
<dbReference type="RefSeq" id="WP_133792754.1">
    <property type="nucleotide sequence ID" value="NZ_SOCA01000001.1"/>
</dbReference>
<dbReference type="EMBL" id="SOCA01000001">
    <property type="protein sequence ID" value="TDU80756.1"/>
    <property type="molecule type" value="Genomic_DNA"/>
</dbReference>
<proteinExistence type="predicted"/>
<gene>
    <name evidence="3" type="ORF">EI77_00053</name>
</gene>
<keyword evidence="4" id="KW-1185">Reference proteome</keyword>
<dbReference type="Proteomes" id="UP000295662">
    <property type="component" value="Unassembled WGS sequence"/>
</dbReference>
<evidence type="ECO:0000256" key="2">
    <source>
        <dbReference type="SAM" id="MobiDB-lite"/>
    </source>
</evidence>
<evidence type="ECO:0000313" key="3">
    <source>
        <dbReference type="EMBL" id="TDU80756.1"/>
    </source>
</evidence>